<evidence type="ECO:0000313" key="2">
    <source>
        <dbReference type="Proteomes" id="UP000237347"/>
    </source>
</evidence>
<keyword evidence="2" id="KW-1185">Reference proteome</keyword>
<reference evidence="1 2" key="1">
    <citation type="journal article" date="2018" name="Sci. Data">
        <title>The draft genome sequence of cork oak.</title>
        <authorList>
            <person name="Ramos A.M."/>
            <person name="Usie A."/>
            <person name="Barbosa P."/>
            <person name="Barros P.M."/>
            <person name="Capote T."/>
            <person name="Chaves I."/>
            <person name="Simoes F."/>
            <person name="Abreu I."/>
            <person name="Carrasquinho I."/>
            <person name="Faro C."/>
            <person name="Guimaraes J.B."/>
            <person name="Mendonca D."/>
            <person name="Nobrega F."/>
            <person name="Rodrigues L."/>
            <person name="Saibo N.J.M."/>
            <person name="Varela M.C."/>
            <person name="Egas C."/>
            <person name="Matos J."/>
            <person name="Miguel C.M."/>
            <person name="Oliveira M.M."/>
            <person name="Ricardo C.P."/>
            <person name="Goncalves S."/>
        </authorList>
    </citation>
    <scope>NUCLEOTIDE SEQUENCE [LARGE SCALE GENOMIC DNA]</scope>
    <source>
        <strain evidence="2">cv. HL8</strain>
    </source>
</reference>
<gene>
    <name evidence="1" type="ORF">CFP56_023419</name>
</gene>
<accession>A0AAW0K9J9</accession>
<evidence type="ECO:0000313" key="1">
    <source>
        <dbReference type="EMBL" id="KAK7835573.1"/>
    </source>
</evidence>
<organism evidence="1 2">
    <name type="scientific">Quercus suber</name>
    <name type="common">Cork oak</name>
    <dbReference type="NCBI Taxonomy" id="58331"/>
    <lineage>
        <taxon>Eukaryota</taxon>
        <taxon>Viridiplantae</taxon>
        <taxon>Streptophyta</taxon>
        <taxon>Embryophyta</taxon>
        <taxon>Tracheophyta</taxon>
        <taxon>Spermatophyta</taxon>
        <taxon>Magnoliopsida</taxon>
        <taxon>eudicotyledons</taxon>
        <taxon>Gunneridae</taxon>
        <taxon>Pentapetalae</taxon>
        <taxon>rosids</taxon>
        <taxon>fabids</taxon>
        <taxon>Fagales</taxon>
        <taxon>Fagaceae</taxon>
        <taxon>Quercus</taxon>
    </lineage>
</organism>
<name>A0AAW0K9J9_QUESU</name>
<dbReference type="EMBL" id="PKMF04000369">
    <property type="protein sequence ID" value="KAK7835573.1"/>
    <property type="molecule type" value="Genomic_DNA"/>
</dbReference>
<comment type="caution">
    <text evidence="1">The sequence shown here is derived from an EMBL/GenBank/DDBJ whole genome shotgun (WGS) entry which is preliminary data.</text>
</comment>
<sequence length="76" mass="8700">MSKWADLPHDVPSKIMCRKSFLDDISSSKKDSHCWSCLVYSLENLHYLIAVLGLCLEKKMNKAIKSVTLPSQLIKY</sequence>
<dbReference type="Proteomes" id="UP000237347">
    <property type="component" value="Unassembled WGS sequence"/>
</dbReference>
<protein>
    <submittedName>
        <fullName evidence="1">Uncharacterized protein</fullName>
    </submittedName>
</protein>
<proteinExistence type="predicted"/>
<dbReference type="AlphaFoldDB" id="A0AAW0K9J9"/>